<sequence length="453" mass="49466">MASRQEEPEWLQADESQATSDDLKKSQEPDADGTDPFGNEEEGEVQYRTMSWVQCAILMIAENISLGILSFPSAVATLGMVPAAVILVFLSVLSWYTGLLIGQFKLRYPQVHSMADAGGVLWGPIGREIVGIGQLLLLVFFMSSHILTFSILLNVLTGHGACSIAFGVVGLILSFLMSLPRTMEKVFWFAITSFISIFIATVVLMISVGVEAKGPIQNDVVRADSFYKAFLAVTNIIFAYIAHIAYFGFISETKQPRDYPKSLALLHIVETTLYLVSALIIYHYVGQDVKSPALSSAGPLMRKVCYGIAIPTVLIAGVIAGHVACKNIYIRLFRGSSHLHKRSMISVGSWVGIALVLWIVAWVIAESIPSFNDLLSLISSIFGSVFSYILPAVFWLHLNRGRYFSTTRKTVLTIVNVVILAIGFAIAGLGLYVSARSLSESTTNLSWSCADNS</sequence>
<proteinExistence type="inferred from homology"/>
<evidence type="ECO:0000313" key="9">
    <source>
        <dbReference type="EMBL" id="CAG8391806.1"/>
    </source>
</evidence>
<feature type="transmembrane region" description="Helical" evidence="7">
    <location>
        <begin position="229"/>
        <end position="251"/>
    </location>
</feature>
<feature type="transmembrane region" description="Helical" evidence="7">
    <location>
        <begin position="263"/>
        <end position="284"/>
    </location>
</feature>
<evidence type="ECO:0000256" key="1">
    <source>
        <dbReference type="ARBA" id="ARBA00004141"/>
    </source>
</evidence>
<dbReference type="EMBL" id="CAJVPG010000321">
    <property type="protein sequence ID" value="CAG8391806.1"/>
    <property type="molecule type" value="Genomic_DNA"/>
</dbReference>
<evidence type="ECO:0000256" key="2">
    <source>
        <dbReference type="ARBA" id="ARBA00008066"/>
    </source>
</evidence>
<dbReference type="Gene3D" id="1.20.1740.10">
    <property type="entry name" value="Amino acid/polyamine transporter I"/>
    <property type="match status" value="1"/>
</dbReference>
<feature type="transmembrane region" description="Helical" evidence="7">
    <location>
        <begin position="186"/>
        <end position="209"/>
    </location>
</feature>
<evidence type="ECO:0000256" key="3">
    <source>
        <dbReference type="ARBA" id="ARBA00022692"/>
    </source>
</evidence>
<comment type="subcellular location">
    <subcellularLocation>
        <location evidence="1">Membrane</location>
        <topology evidence="1">Multi-pass membrane protein</topology>
    </subcellularLocation>
</comment>
<protein>
    <recommendedName>
        <fullName evidence="8">Amino acid transporter transmembrane domain-containing protein</fullName>
    </recommendedName>
</protein>
<evidence type="ECO:0000256" key="4">
    <source>
        <dbReference type="ARBA" id="ARBA00022989"/>
    </source>
</evidence>
<keyword evidence="5 7" id="KW-0472">Membrane</keyword>
<feature type="transmembrane region" description="Helical" evidence="7">
    <location>
        <begin position="55"/>
        <end position="75"/>
    </location>
</feature>
<name>A0A9W4NP67_9EURO</name>
<reference evidence="9" key="1">
    <citation type="submission" date="2021-07" db="EMBL/GenBank/DDBJ databases">
        <authorList>
            <person name="Branca A.L. A."/>
        </authorList>
    </citation>
    <scope>NUCLEOTIDE SEQUENCE</scope>
</reference>
<dbReference type="AlphaFoldDB" id="A0A9W4NP67"/>
<gene>
    <name evidence="9" type="ORF">PSALAMII_LOCUS6848</name>
</gene>
<evidence type="ECO:0000256" key="7">
    <source>
        <dbReference type="SAM" id="Phobius"/>
    </source>
</evidence>
<comment type="caution">
    <text evidence="9">The sequence shown here is derived from an EMBL/GenBank/DDBJ whole genome shotgun (WGS) entry which is preliminary data.</text>
</comment>
<dbReference type="Pfam" id="PF01490">
    <property type="entry name" value="Aa_trans"/>
    <property type="match status" value="1"/>
</dbReference>
<dbReference type="OrthoDB" id="40134at2759"/>
<feature type="transmembrane region" description="Helical" evidence="7">
    <location>
        <begin position="81"/>
        <end position="101"/>
    </location>
</feature>
<keyword evidence="10" id="KW-1185">Reference proteome</keyword>
<feature type="transmembrane region" description="Helical" evidence="7">
    <location>
        <begin position="304"/>
        <end position="324"/>
    </location>
</feature>
<feature type="transmembrane region" description="Helical" evidence="7">
    <location>
        <begin position="377"/>
        <end position="398"/>
    </location>
</feature>
<dbReference type="InterPro" id="IPR013057">
    <property type="entry name" value="AA_transpt_TM"/>
</dbReference>
<dbReference type="PANTHER" id="PTHR22950:SF668">
    <property type="entry name" value="AMINO ACID TRANSPORTER (EUROFUNG)"/>
    <property type="match status" value="1"/>
</dbReference>
<evidence type="ECO:0000256" key="5">
    <source>
        <dbReference type="ARBA" id="ARBA00023136"/>
    </source>
</evidence>
<feature type="transmembrane region" description="Helical" evidence="7">
    <location>
        <begin position="410"/>
        <end position="433"/>
    </location>
</feature>
<comment type="similarity">
    <text evidence="2">Belongs to the amino acid/polyamine transporter 2 family.</text>
</comment>
<keyword evidence="4 7" id="KW-1133">Transmembrane helix</keyword>
<dbReference type="GO" id="GO:0016020">
    <property type="term" value="C:membrane"/>
    <property type="evidence" value="ECO:0007669"/>
    <property type="project" value="UniProtKB-SubCell"/>
</dbReference>
<feature type="domain" description="Amino acid transporter transmembrane" evidence="8">
    <location>
        <begin position="49"/>
        <end position="434"/>
    </location>
</feature>
<accession>A0A9W4NP67</accession>
<evidence type="ECO:0000256" key="6">
    <source>
        <dbReference type="SAM" id="MobiDB-lite"/>
    </source>
</evidence>
<feature type="transmembrane region" description="Helical" evidence="7">
    <location>
        <begin position="158"/>
        <end position="179"/>
    </location>
</feature>
<feature type="compositionally biased region" description="Acidic residues" evidence="6">
    <location>
        <begin position="29"/>
        <end position="40"/>
    </location>
</feature>
<evidence type="ECO:0000313" key="10">
    <source>
        <dbReference type="Proteomes" id="UP001152649"/>
    </source>
</evidence>
<evidence type="ECO:0000259" key="8">
    <source>
        <dbReference type="Pfam" id="PF01490"/>
    </source>
</evidence>
<feature type="region of interest" description="Disordered" evidence="6">
    <location>
        <begin position="1"/>
        <end position="40"/>
    </location>
</feature>
<dbReference type="GO" id="GO:0015179">
    <property type="term" value="F:L-amino acid transmembrane transporter activity"/>
    <property type="evidence" value="ECO:0007669"/>
    <property type="project" value="TreeGrafter"/>
</dbReference>
<dbReference type="Proteomes" id="UP001152649">
    <property type="component" value="Unassembled WGS sequence"/>
</dbReference>
<feature type="transmembrane region" description="Helical" evidence="7">
    <location>
        <begin position="135"/>
        <end position="152"/>
    </location>
</feature>
<organism evidence="9 10">
    <name type="scientific">Penicillium salamii</name>
    <dbReference type="NCBI Taxonomy" id="1612424"/>
    <lineage>
        <taxon>Eukaryota</taxon>
        <taxon>Fungi</taxon>
        <taxon>Dikarya</taxon>
        <taxon>Ascomycota</taxon>
        <taxon>Pezizomycotina</taxon>
        <taxon>Eurotiomycetes</taxon>
        <taxon>Eurotiomycetidae</taxon>
        <taxon>Eurotiales</taxon>
        <taxon>Aspergillaceae</taxon>
        <taxon>Penicillium</taxon>
    </lineage>
</organism>
<dbReference type="PANTHER" id="PTHR22950">
    <property type="entry name" value="AMINO ACID TRANSPORTER"/>
    <property type="match status" value="1"/>
</dbReference>
<feature type="transmembrane region" description="Helical" evidence="7">
    <location>
        <begin position="345"/>
        <end position="365"/>
    </location>
</feature>
<dbReference type="FunFam" id="1.20.1740.10:FF:000039">
    <property type="entry name" value="Neutral amino acid transporter (Eurofung)"/>
    <property type="match status" value="1"/>
</dbReference>
<keyword evidence="3 7" id="KW-0812">Transmembrane</keyword>